<proteinExistence type="predicted"/>
<name>A0A2S8FI39_9BACT</name>
<feature type="domain" description="DUF1559" evidence="2">
    <location>
        <begin position="59"/>
        <end position="129"/>
    </location>
</feature>
<dbReference type="Pfam" id="PF07596">
    <property type="entry name" value="SBP_bac_10"/>
    <property type="match status" value="1"/>
</dbReference>
<keyword evidence="1" id="KW-0472">Membrane</keyword>
<sequence>MEPNPYDSPHTASQEPVVPDKPWWNLTTVEWVVVAAIVVVLIGLLLPAQQTSCGGSQAMISSNKLKQIGLALHNYHDLYGVFPPAYVADEAGKPLYSWRVLILPFLEQEALYEQFDLAQTWDSDANVALVGEMPDVFASPYAYQRAFLGETSYLALVDLPKGRTVLRAGESRTFPEIPDGLSGTAMVVSRPDCFVIWTEPVDVDPLEFLVSAAEVKPTEKKPETVHVLLADGAVRRYIDASELTPLVFCDDGRVNAP</sequence>
<keyword evidence="1" id="KW-0812">Transmembrane</keyword>
<gene>
    <name evidence="3" type="ORF">C5Y98_20270</name>
</gene>
<organism evidence="3 4">
    <name type="scientific">Blastopirellula marina</name>
    <dbReference type="NCBI Taxonomy" id="124"/>
    <lineage>
        <taxon>Bacteria</taxon>
        <taxon>Pseudomonadati</taxon>
        <taxon>Planctomycetota</taxon>
        <taxon>Planctomycetia</taxon>
        <taxon>Pirellulales</taxon>
        <taxon>Pirellulaceae</taxon>
        <taxon>Blastopirellula</taxon>
    </lineage>
</organism>
<dbReference type="OrthoDB" id="285651at2"/>
<evidence type="ECO:0000313" key="4">
    <source>
        <dbReference type="Proteomes" id="UP000239388"/>
    </source>
</evidence>
<keyword evidence="1" id="KW-1133">Transmembrane helix</keyword>
<dbReference type="SUPFAM" id="SSF54523">
    <property type="entry name" value="Pili subunits"/>
    <property type="match status" value="1"/>
</dbReference>
<protein>
    <recommendedName>
        <fullName evidence="2">DUF1559 domain-containing protein</fullName>
    </recommendedName>
</protein>
<feature type="transmembrane region" description="Helical" evidence="1">
    <location>
        <begin position="23"/>
        <end position="46"/>
    </location>
</feature>
<dbReference type="EMBL" id="PUIB01000019">
    <property type="protein sequence ID" value="PQO31750.1"/>
    <property type="molecule type" value="Genomic_DNA"/>
</dbReference>
<evidence type="ECO:0000259" key="2">
    <source>
        <dbReference type="Pfam" id="PF07596"/>
    </source>
</evidence>
<evidence type="ECO:0000313" key="3">
    <source>
        <dbReference type="EMBL" id="PQO31750.1"/>
    </source>
</evidence>
<dbReference type="InterPro" id="IPR011453">
    <property type="entry name" value="DUF1559"/>
</dbReference>
<dbReference type="AlphaFoldDB" id="A0A2S8FI39"/>
<dbReference type="InterPro" id="IPR045584">
    <property type="entry name" value="Pilin-like"/>
</dbReference>
<comment type="caution">
    <text evidence="3">The sequence shown here is derived from an EMBL/GenBank/DDBJ whole genome shotgun (WGS) entry which is preliminary data.</text>
</comment>
<reference evidence="3 4" key="1">
    <citation type="submission" date="2018-02" db="EMBL/GenBank/DDBJ databases">
        <title>Comparative genomes isolates from brazilian mangrove.</title>
        <authorList>
            <person name="Araujo J.E."/>
            <person name="Taketani R.G."/>
            <person name="Silva M.C.P."/>
            <person name="Loureco M.V."/>
            <person name="Andreote F.D."/>
        </authorList>
    </citation>
    <scope>NUCLEOTIDE SEQUENCE [LARGE SCALE GENOMIC DNA]</scope>
    <source>
        <strain evidence="3 4">NAP PRIS-MGV</strain>
    </source>
</reference>
<accession>A0A2S8FI39</accession>
<dbReference type="PANTHER" id="PTHR30093:SF2">
    <property type="entry name" value="TYPE II SECRETION SYSTEM PROTEIN H"/>
    <property type="match status" value="1"/>
</dbReference>
<dbReference type="Proteomes" id="UP000239388">
    <property type="component" value="Unassembled WGS sequence"/>
</dbReference>
<dbReference type="PANTHER" id="PTHR30093">
    <property type="entry name" value="GENERAL SECRETION PATHWAY PROTEIN G"/>
    <property type="match status" value="1"/>
</dbReference>
<evidence type="ECO:0000256" key="1">
    <source>
        <dbReference type="SAM" id="Phobius"/>
    </source>
</evidence>
<dbReference type="RefSeq" id="WP_105356929.1">
    <property type="nucleotide sequence ID" value="NZ_PUIB01000019.1"/>
</dbReference>